<dbReference type="Proteomes" id="UP000092154">
    <property type="component" value="Unassembled WGS sequence"/>
</dbReference>
<proteinExistence type="predicted"/>
<gene>
    <name evidence="1" type="ORF">K503DRAFT_777972</name>
</gene>
<dbReference type="InParanoid" id="A0A1B7ME88"/>
<organism evidence="1 2">
    <name type="scientific">Rhizopogon vinicolor AM-OR11-026</name>
    <dbReference type="NCBI Taxonomy" id="1314800"/>
    <lineage>
        <taxon>Eukaryota</taxon>
        <taxon>Fungi</taxon>
        <taxon>Dikarya</taxon>
        <taxon>Basidiomycota</taxon>
        <taxon>Agaricomycotina</taxon>
        <taxon>Agaricomycetes</taxon>
        <taxon>Agaricomycetidae</taxon>
        <taxon>Boletales</taxon>
        <taxon>Suillineae</taxon>
        <taxon>Rhizopogonaceae</taxon>
        <taxon>Rhizopogon</taxon>
    </lineage>
</organism>
<keyword evidence="2" id="KW-1185">Reference proteome</keyword>
<sequence>VPMPLPSLILAPYNTAQLIARNKCRYMLRRSSAGACDSDAESPSEQCSIIFILWRGQIYSEVRTLQSLACYL</sequence>
<name>A0A1B7ME88_9AGAM</name>
<feature type="non-terminal residue" evidence="1">
    <location>
        <position position="1"/>
    </location>
</feature>
<accession>A0A1B7ME88</accession>
<dbReference type="EMBL" id="KV449783">
    <property type="protein sequence ID" value="OAX30906.1"/>
    <property type="molecule type" value="Genomic_DNA"/>
</dbReference>
<dbReference type="AlphaFoldDB" id="A0A1B7ME88"/>
<feature type="non-terminal residue" evidence="1">
    <location>
        <position position="72"/>
    </location>
</feature>
<evidence type="ECO:0000313" key="1">
    <source>
        <dbReference type="EMBL" id="OAX30906.1"/>
    </source>
</evidence>
<protein>
    <submittedName>
        <fullName evidence="1">Uncharacterized protein</fullName>
    </submittedName>
</protein>
<evidence type="ECO:0000313" key="2">
    <source>
        <dbReference type="Proteomes" id="UP000092154"/>
    </source>
</evidence>
<reference evidence="1 2" key="1">
    <citation type="submission" date="2016-06" db="EMBL/GenBank/DDBJ databases">
        <title>Comparative genomics of the ectomycorrhizal sister species Rhizopogon vinicolor and Rhizopogon vesiculosus (Basidiomycota: Boletales) reveals a divergence of the mating type B locus.</title>
        <authorList>
            <consortium name="DOE Joint Genome Institute"/>
            <person name="Mujic A.B."/>
            <person name="Kuo A."/>
            <person name="Tritt A."/>
            <person name="Lipzen A."/>
            <person name="Chen C."/>
            <person name="Johnson J."/>
            <person name="Sharma A."/>
            <person name="Barry K."/>
            <person name="Grigoriev I.V."/>
            <person name="Spatafora J.W."/>
        </authorList>
    </citation>
    <scope>NUCLEOTIDE SEQUENCE [LARGE SCALE GENOMIC DNA]</scope>
    <source>
        <strain evidence="1 2">AM-OR11-026</strain>
    </source>
</reference>